<dbReference type="PANTHER" id="PTHR12428:SF65">
    <property type="entry name" value="CYTOCHROME C OXIDASE ASSEMBLY PROTEIN COX18, MITOCHONDRIAL"/>
    <property type="match status" value="1"/>
</dbReference>
<evidence type="ECO:0000256" key="7">
    <source>
        <dbReference type="ARBA" id="ARBA00022989"/>
    </source>
</evidence>
<dbReference type="PROSITE" id="PS51257">
    <property type="entry name" value="PROKAR_LIPOPROTEIN"/>
    <property type="match status" value="1"/>
</dbReference>
<evidence type="ECO:0000313" key="14">
    <source>
        <dbReference type="EMBL" id="MBB6691096.1"/>
    </source>
</evidence>
<keyword evidence="4 12" id="KW-0812">Transmembrane</keyword>
<evidence type="ECO:0000256" key="6">
    <source>
        <dbReference type="ARBA" id="ARBA00022927"/>
    </source>
</evidence>
<evidence type="ECO:0000256" key="8">
    <source>
        <dbReference type="ARBA" id="ARBA00023136"/>
    </source>
</evidence>
<dbReference type="InterPro" id="IPR047196">
    <property type="entry name" value="YidC_ALB_C"/>
</dbReference>
<keyword evidence="11 12" id="KW-0449">Lipoprotein</keyword>
<protein>
    <recommendedName>
        <fullName evidence="12">Membrane protein insertase YidC</fullName>
    </recommendedName>
    <alternativeName>
        <fullName evidence="12">Foldase YidC</fullName>
    </alternativeName>
    <alternativeName>
        <fullName evidence="12">Membrane integrase YidC</fullName>
    </alternativeName>
    <alternativeName>
        <fullName evidence="12">Membrane protein YidC</fullName>
    </alternativeName>
</protein>
<dbReference type="PRINTS" id="PR00701">
    <property type="entry name" value="60KDINNERMP"/>
</dbReference>
<evidence type="ECO:0000256" key="2">
    <source>
        <dbReference type="ARBA" id="ARBA00022448"/>
    </source>
</evidence>
<comment type="caution">
    <text evidence="14">The sequence shown here is derived from an EMBL/GenBank/DDBJ whole genome shotgun (WGS) entry which is preliminary data.</text>
</comment>
<evidence type="ECO:0000256" key="9">
    <source>
        <dbReference type="ARBA" id="ARBA00023139"/>
    </source>
</evidence>
<keyword evidence="10 12" id="KW-0143">Chaperone</keyword>
<keyword evidence="8 12" id="KW-0472">Membrane</keyword>
<dbReference type="InterPro" id="IPR028055">
    <property type="entry name" value="YidC/Oxa/ALB_C"/>
</dbReference>
<evidence type="ECO:0000256" key="12">
    <source>
        <dbReference type="HAMAP-Rule" id="MF_01811"/>
    </source>
</evidence>
<feature type="transmembrane region" description="Helical" evidence="12">
    <location>
        <begin position="216"/>
        <end position="234"/>
    </location>
</feature>
<evidence type="ECO:0000259" key="13">
    <source>
        <dbReference type="Pfam" id="PF02096"/>
    </source>
</evidence>
<evidence type="ECO:0000256" key="5">
    <source>
        <dbReference type="ARBA" id="ARBA00022729"/>
    </source>
</evidence>
<dbReference type="GO" id="GO:0015031">
    <property type="term" value="P:protein transport"/>
    <property type="evidence" value="ECO:0007669"/>
    <property type="project" value="UniProtKB-KW"/>
</dbReference>
<keyword evidence="3 12" id="KW-1003">Cell membrane</keyword>
<dbReference type="GO" id="GO:0032977">
    <property type="term" value="F:membrane insertase activity"/>
    <property type="evidence" value="ECO:0007669"/>
    <property type="project" value="InterPro"/>
</dbReference>
<comment type="similarity">
    <text evidence="12">Belongs to the OXA1/ALB3/YidC family. Type 2 subfamily.</text>
</comment>
<dbReference type="PANTHER" id="PTHR12428">
    <property type="entry name" value="OXA1"/>
    <property type="match status" value="1"/>
</dbReference>
<keyword evidence="5 12" id="KW-0732">Signal</keyword>
<comment type="function">
    <text evidence="12">Required for the insertion and/or proper folding and/or complex formation of integral membrane proteins into the membrane. Involved in integration of membrane proteins that insert both dependently and independently of the Sec translocase complex, as well as at least some lipoproteins.</text>
</comment>
<dbReference type="InterPro" id="IPR001708">
    <property type="entry name" value="YidC/ALB3/OXA1/COX18"/>
</dbReference>
<accession>A0A841TS17</accession>
<dbReference type="Pfam" id="PF02096">
    <property type="entry name" value="60KD_IMP"/>
    <property type="match status" value="1"/>
</dbReference>
<feature type="transmembrane region" description="Helical" evidence="12">
    <location>
        <begin position="175"/>
        <end position="196"/>
    </location>
</feature>
<feature type="transmembrane region" description="Helical" evidence="12">
    <location>
        <begin position="67"/>
        <end position="87"/>
    </location>
</feature>
<dbReference type="CDD" id="cd20070">
    <property type="entry name" value="5TM_YidC_Alb3"/>
    <property type="match status" value="1"/>
</dbReference>
<evidence type="ECO:0000256" key="1">
    <source>
        <dbReference type="ARBA" id="ARBA00004651"/>
    </source>
</evidence>
<dbReference type="GO" id="GO:0005886">
    <property type="term" value="C:plasma membrane"/>
    <property type="evidence" value="ECO:0007669"/>
    <property type="project" value="UniProtKB-SubCell"/>
</dbReference>
<evidence type="ECO:0000256" key="4">
    <source>
        <dbReference type="ARBA" id="ARBA00022692"/>
    </source>
</evidence>
<dbReference type="NCBIfam" id="TIGR03592">
    <property type="entry name" value="yidC_oxa1_cterm"/>
    <property type="match status" value="1"/>
</dbReference>
<keyword evidence="2 12" id="KW-0813">Transport</keyword>
<evidence type="ECO:0000256" key="11">
    <source>
        <dbReference type="ARBA" id="ARBA00023288"/>
    </source>
</evidence>
<name>A0A841TS17_9BACL</name>
<sequence length="273" mass="30587">MTMPRGWAKPARLAWIGIIPILLLSGCSPASQSAPISASSPGFFNHYFIYPFSFLIQSIANAFDGDYGLSIILMTVLIRFAILPLMMNQTKKQTAAKEKMAVLQPELDAIREKYKDDTRPEAKQQQQAEVLQLYRKHQFNPLGIGCLPMLLQWPITLAFYYAIRRTPEIAAHDFLWFSLGKPDIVLSLIAAAVYYVQFRVSQSQSAQQLQNSNPSLAFLGLLSPILMGVFALMMPAALPLYWAVGGIFLIVQTIWLHKRYSKPAPADRPVPAE</sequence>
<dbReference type="GO" id="GO:0051205">
    <property type="term" value="P:protein insertion into membrane"/>
    <property type="evidence" value="ECO:0007669"/>
    <property type="project" value="TreeGrafter"/>
</dbReference>
<keyword evidence="9" id="KW-0564">Palmitate</keyword>
<gene>
    <name evidence="12 14" type="primary">yidC</name>
    <name evidence="14" type="ORF">H7B90_06735</name>
</gene>
<feature type="domain" description="Membrane insertase YidC/Oxa/ALB C-terminal" evidence="13">
    <location>
        <begin position="67"/>
        <end position="257"/>
    </location>
</feature>
<evidence type="ECO:0000256" key="3">
    <source>
        <dbReference type="ARBA" id="ARBA00022475"/>
    </source>
</evidence>
<dbReference type="AlphaFoldDB" id="A0A841TS17"/>
<dbReference type="EMBL" id="JACJVR010000020">
    <property type="protein sequence ID" value="MBB6691096.1"/>
    <property type="molecule type" value="Genomic_DNA"/>
</dbReference>
<reference evidence="14 15" key="1">
    <citation type="submission" date="2020-08" db="EMBL/GenBank/DDBJ databases">
        <title>Cohnella phylogeny.</title>
        <authorList>
            <person name="Dunlap C."/>
        </authorList>
    </citation>
    <scope>NUCLEOTIDE SEQUENCE [LARGE SCALE GENOMIC DNA]</scope>
    <source>
        <strain evidence="14 15">DSM 25239</strain>
    </source>
</reference>
<evidence type="ECO:0000313" key="15">
    <source>
        <dbReference type="Proteomes" id="UP000553776"/>
    </source>
</evidence>
<organism evidence="14 15">
    <name type="scientific">Cohnella xylanilytica</name>
    <dbReference type="NCBI Taxonomy" id="557555"/>
    <lineage>
        <taxon>Bacteria</taxon>
        <taxon>Bacillati</taxon>
        <taxon>Bacillota</taxon>
        <taxon>Bacilli</taxon>
        <taxon>Bacillales</taxon>
        <taxon>Paenibacillaceae</taxon>
        <taxon>Cohnella</taxon>
    </lineage>
</organism>
<keyword evidence="7 12" id="KW-1133">Transmembrane helix</keyword>
<comment type="subcellular location">
    <subcellularLocation>
        <location evidence="1 12">Cell membrane</location>
        <topology evidence="1 12">Multi-pass membrane protein</topology>
    </subcellularLocation>
</comment>
<dbReference type="HAMAP" id="MF_01811">
    <property type="entry name" value="YidC_type2"/>
    <property type="match status" value="1"/>
</dbReference>
<keyword evidence="15" id="KW-1185">Reference proteome</keyword>
<dbReference type="InterPro" id="IPR023060">
    <property type="entry name" value="YidC/YidC1/YidC2_Firmicutes"/>
</dbReference>
<proteinExistence type="inferred from homology"/>
<keyword evidence="6 12" id="KW-0653">Protein transport</keyword>
<dbReference type="Proteomes" id="UP000553776">
    <property type="component" value="Unassembled WGS sequence"/>
</dbReference>
<evidence type="ECO:0000256" key="10">
    <source>
        <dbReference type="ARBA" id="ARBA00023186"/>
    </source>
</evidence>
<feature type="transmembrane region" description="Helical" evidence="12">
    <location>
        <begin position="142"/>
        <end position="163"/>
    </location>
</feature>
<feature type="transmembrane region" description="Helical" evidence="12">
    <location>
        <begin position="240"/>
        <end position="256"/>
    </location>
</feature>